<dbReference type="Proteomes" id="UP001443914">
    <property type="component" value="Unassembled WGS sequence"/>
</dbReference>
<evidence type="ECO:0000256" key="2">
    <source>
        <dbReference type="ARBA" id="ARBA00022670"/>
    </source>
</evidence>
<keyword evidence="3 7" id="KW-0732">Signal</keyword>
<keyword evidence="5" id="KW-0378">Hydrolase</keyword>
<evidence type="ECO:0000256" key="6">
    <source>
        <dbReference type="ARBA" id="ARBA00023180"/>
    </source>
</evidence>
<accession>A0AAW1I4H0</accession>
<dbReference type="SUPFAM" id="SSF50630">
    <property type="entry name" value="Acid proteases"/>
    <property type="match status" value="1"/>
</dbReference>
<dbReference type="CDD" id="cd05476">
    <property type="entry name" value="pepsin_A_like_plant"/>
    <property type="match status" value="1"/>
</dbReference>
<comment type="similarity">
    <text evidence="1">Belongs to the peptidase A1 family.</text>
</comment>
<keyword evidence="6" id="KW-0325">Glycoprotein</keyword>
<dbReference type="EMBL" id="JBDFQZ010000010">
    <property type="protein sequence ID" value="KAK9683485.1"/>
    <property type="molecule type" value="Genomic_DNA"/>
</dbReference>
<dbReference type="InterPro" id="IPR032861">
    <property type="entry name" value="TAXi_N"/>
</dbReference>
<keyword evidence="10" id="KW-1185">Reference proteome</keyword>
<keyword evidence="4" id="KW-0064">Aspartyl protease</keyword>
<evidence type="ECO:0000313" key="10">
    <source>
        <dbReference type="Proteomes" id="UP001443914"/>
    </source>
</evidence>
<evidence type="ECO:0000256" key="3">
    <source>
        <dbReference type="ARBA" id="ARBA00022729"/>
    </source>
</evidence>
<dbReference type="GO" id="GO:0004190">
    <property type="term" value="F:aspartic-type endopeptidase activity"/>
    <property type="evidence" value="ECO:0007669"/>
    <property type="project" value="UniProtKB-KW"/>
</dbReference>
<feature type="domain" description="Peptidase A1" evidence="8">
    <location>
        <begin position="88"/>
        <end position="405"/>
    </location>
</feature>
<dbReference type="GO" id="GO:0006508">
    <property type="term" value="P:proteolysis"/>
    <property type="evidence" value="ECO:0007669"/>
    <property type="project" value="UniProtKB-KW"/>
</dbReference>
<dbReference type="PANTHER" id="PTHR47967:SF128">
    <property type="entry name" value="ASPARTIC PROTEINASE CDR1-LIKE"/>
    <property type="match status" value="1"/>
</dbReference>
<dbReference type="GO" id="GO:0005576">
    <property type="term" value="C:extracellular region"/>
    <property type="evidence" value="ECO:0007669"/>
    <property type="project" value="TreeGrafter"/>
</dbReference>
<dbReference type="InterPro" id="IPR032799">
    <property type="entry name" value="TAXi_C"/>
</dbReference>
<evidence type="ECO:0000313" key="9">
    <source>
        <dbReference type="EMBL" id="KAK9683485.1"/>
    </source>
</evidence>
<dbReference type="PROSITE" id="PS00141">
    <property type="entry name" value="ASP_PROTEASE"/>
    <property type="match status" value="1"/>
</dbReference>
<dbReference type="PROSITE" id="PS51767">
    <property type="entry name" value="PEPTIDASE_A1"/>
    <property type="match status" value="1"/>
</dbReference>
<dbReference type="Pfam" id="PF14543">
    <property type="entry name" value="TAXi_N"/>
    <property type="match status" value="1"/>
</dbReference>
<evidence type="ECO:0000256" key="1">
    <source>
        <dbReference type="ARBA" id="ARBA00007447"/>
    </source>
</evidence>
<evidence type="ECO:0000256" key="4">
    <source>
        <dbReference type="ARBA" id="ARBA00022750"/>
    </source>
</evidence>
<dbReference type="InterPro" id="IPR051708">
    <property type="entry name" value="Plant_Aspart_Prot_A1"/>
</dbReference>
<protein>
    <recommendedName>
        <fullName evidence="8">Peptidase A1 domain-containing protein</fullName>
    </recommendedName>
</protein>
<dbReference type="InterPro" id="IPR021109">
    <property type="entry name" value="Peptidase_aspartic_dom_sf"/>
</dbReference>
<gene>
    <name evidence="9" type="ORF">RND81_10G144300</name>
</gene>
<feature type="signal peptide" evidence="7">
    <location>
        <begin position="1"/>
        <end position="25"/>
    </location>
</feature>
<proteinExistence type="inferred from homology"/>
<dbReference type="FunFam" id="2.40.70.10:FF:000016">
    <property type="entry name" value="Probable aspartic protease At2g35615"/>
    <property type="match status" value="1"/>
</dbReference>
<comment type="caution">
    <text evidence="9">The sequence shown here is derived from an EMBL/GenBank/DDBJ whole genome shotgun (WGS) entry which is preliminary data.</text>
</comment>
<organism evidence="9 10">
    <name type="scientific">Saponaria officinalis</name>
    <name type="common">Common soapwort</name>
    <name type="synonym">Lychnis saponaria</name>
    <dbReference type="NCBI Taxonomy" id="3572"/>
    <lineage>
        <taxon>Eukaryota</taxon>
        <taxon>Viridiplantae</taxon>
        <taxon>Streptophyta</taxon>
        <taxon>Embryophyta</taxon>
        <taxon>Tracheophyta</taxon>
        <taxon>Spermatophyta</taxon>
        <taxon>Magnoliopsida</taxon>
        <taxon>eudicotyledons</taxon>
        <taxon>Gunneridae</taxon>
        <taxon>Pentapetalae</taxon>
        <taxon>Caryophyllales</taxon>
        <taxon>Caryophyllaceae</taxon>
        <taxon>Caryophylleae</taxon>
        <taxon>Saponaria</taxon>
    </lineage>
</organism>
<dbReference type="InterPro" id="IPR001969">
    <property type="entry name" value="Aspartic_peptidase_AS"/>
</dbReference>
<sequence length="412" mass="45187">MANNVTSFLISFLLILLLTVQCTLSHEQGFTANLIHRESPLSPLKTTSLNQYERLRNSIKRSMSKINRFGISATRDLQSQVKVSEGAYIMELYVGTPPVRQLGIVDTGSDLIWTQCQPCVKCYNQTLPIFDPTKSASYKAKSCNSEACKALPKSLSICSRKNACGYIYRYGDRSHTIGFMGSETLTFKSGDGKEVISFPNINFGCGHTNTGIFSNGSSGLVGLGGGPLSLVSQLNSTINGKFSSFYYLTLEGISVGKTKISSYERSYSPAPSPATNDNTTNEGNIIIDSGTTLTILPFQLYRDFRSALETAIKGKQTKDPMGLMDLCYKTRKGRDDLYSPIITFHFTGGDLVLNRYNTFVLVSDEVLCLAIVPSPRGQIVGILGYIAQMDFLVGYDTVKGKVSFKRTNCAKK</sequence>
<dbReference type="AlphaFoldDB" id="A0AAW1I4H0"/>
<name>A0AAW1I4H0_SAPOF</name>
<dbReference type="Pfam" id="PF14541">
    <property type="entry name" value="TAXi_C"/>
    <property type="match status" value="1"/>
</dbReference>
<feature type="chain" id="PRO_5043542107" description="Peptidase A1 domain-containing protein" evidence="7">
    <location>
        <begin position="26"/>
        <end position="412"/>
    </location>
</feature>
<keyword evidence="2" id="KW-0645">Protease</keyword>
<dbReference type="InterPro" id="IPR033121">
    <property type="entry name" value="PEPTIDASE_A1"/>
</dbReference>
<dbReference type="PANTHER" id="PTHR47967">
    <property type="entry name" value="OS07G0603500 PROTEIN-RELATED"/>
    <property type="match status" value="1"/>
</dbReference>
<reference evidence="9" key="1">
    <citation type="submission" date="2024-03" db="EMBL/GenBank/DDBJ databases">
        <title>WGS assembly of Saponaria officinalis var. Norfolk2.</title>
        <authorList>
            <person name="Jenkins J."/>
            <person name="Shu S."/>
            <person name="Grimwood J."/>
            <person name="Barry K."/>
            <person name="Goodstein D."/>
            <person name="Schmutz J."/>
            <person name="Leebens-Mack J."/>
            <person name="Osbourn A."/>
        </authorList>
    </citation>
    <scope>NUCLEOTIDE SEQUENCE [LARGE SCALE GENOMIC DNA]</scope>
    <source>
        <strain evidence="9">JIC</strain>
    </source>
</reference>
<evidence type="ECO:0000256" key="5">
    <source>
        <dbReference type="ARBA" id="ARBA00022801"/>
    </source>
</evidence>
<dbReference type="Gene3D" id="2.40.70.10">
    <property type="entry name" value="Acid Proteases"/>
    <property type="match status" value="2"/>
</dbReference>
<evidence type="ECO:0000256" key="7">
    <source>
        <dbReference type="SAM" id="SignalP"/>
    </source>
</evidence>
<dbReference type="InterPro" id="IPR034161">
    <property type="entry name" value="Pepsin-like_plant"/>
</dbReference>
<evidence type="ECO:0000259" key="8">
    <source>
        <dbReference type="PROSITE" id="PS51767"/>
    </source>
</evidence>